<reference evidence="3" key="1">
    <citation type="journal article" date="2016" name="Genome Announc.">
        <title>Draft genome sequences of fungus Aspergillus calidoustus.</title>
        <authorList>
            <person name="Horn F."/>
            <person name="Linde J."/>
            <person name="Mattern D.J."/>
            <person name="Walther G."/>
            <person name="Guthke R."/>
            <person name="Scherlach K."/>
            <person name="Martin K."/>
            <person name="Brakhage A.A."/>
            <person name="Petzke L."/>
            <person name="Valiante V."/>
        </authorList>
    </citation>
    <scope>NUCLEOTIDE SEQUENCE [LARGE SCALE GENOMIC DNA]</scope>
    <source>
        <strain evidence="3">SF006504</strain>
    </source>
</reference>
<comment type="similarity">
    <text evidence="1">Belongs to the polyketide transferase af380 family.</text>
</comment>
<dbReference type="PANTHER" id="PTHR47751">
    <property type="entry name" value="SUPERFAMILY HYDROLASE, PUTATIVE (AFU_ORTHOLOGUE AFUA_2G16580)-RELATED"/>
    <property type="match status" value="1"/>
</dbReference>
<evidence type="ECO:0000256" key="1">
    <source>
        <dbReference type="ARBA" id="ARBA00029464"/>
    </source>
</evidence>
<evidence type="ECO:0008006" key="4">
    <source>
        <dbReference type="Google" id="ProtNLM"/>
    </source>
</evidence>
<evidence type="ECO:0000313" key="3">
    <source>
        <dbReference type="Proteomes" id="UP000054771"/>
    </source>
</evidence>
<dbReference type="InterPro" id="IPR051411">
    <property type="entry name" value="Polyketide_trans_af380"/>
</dbReference>
<dbReference type="Proteomes" id="UP000054771">
    <property type="component" value="Unassembled WGS sequence"/>
</dbReference>
<keyword evidence="3" id="KW-1185">Reference proteome</keyword>
<dbReference type="InterPro" id="IPR029058">
    <property type="entry name" value="AB_hydrolase_fold"/>
</dbReference>
<sequence>MSFTRVTFPSDDIEVVGHLYAPAQGAPNRNGAAVVIGHPYTGVKEQVATFYAKYLANEGFYALAFDAAFQGKSAGEPRGLENPFQRAEDSRIQYHCFTCNATRDTEDLFMEHLTTSHDIT</sequence>
<dbReference type="STRING" id="454130.A0A0U5GM53"/>
<gene>
    <name evidence="2" type="ORF">ASPCAL14114</name>
</gene>
<evidence type="ECO:0000313" key="2">
    <source>
        <dbReference type="EMBL" id="CEL11007.1"/>
    </source>
</evidence>
<dbReference type="OrthoDB" id="2498029at2759"/>
<accession>A0A0U5GM53</accession>
<dbReference type="EMBL" id="CDMC01000022">
    <property type="protein sequence ID" value="CEL11007.1"/>
    <property type="molecule type" value="Genomic_DNA"/>
</dbReference>
<dbReference type="SUPFAM" id="SSF53474">
    <property type="entry name" value="alpha/beta-Hydrolases"/>
    <property type="match status" value="1"/>
</dbReference>
<name>A0A0U5GM53_ASPCI</name>
<dbReference type="PANTHER" id="PTHR47751:SF1">
    <property type="entry name" value="SUPERFAMILY HYDROLASE, PUTATIVE (AFU_ORTHOLOGUE AFUA_2G16580)-RELATED"/>
    <property type="match status" value="1"/>
</dbReference>
<organism evidence="2 3">
    <name type="scientific">Aspergillus calidoustus</name>
    <dbReference type="NCBI Taxonomy" id="454130"/>
    <lineage>
        <taxon>Eukaryota</taxon>
        <taxon>Fungi</taxon>
        <taxon>Dikarya</taxon>
        <taxon>Ascomycota</taxon>
        <taxon>Pezizomycotina</taxon>
        <taxon>Eurotiomycetes</taxon>
        <taxon>Eurotiomycetidae</taxon>
        <taxon>Eurotiales</taxon>
        <taxon>Aspergillaceae</taxon>
        <taxon>Aspergillus</taxon>
        <taxon>Aspergillus subgen. Nidulantes</taxon>
    </lineage>
</organism>
<dbReference type="AlphaFoldDB" id="A0A0U5GM53"/>
<dbReference type="Gene3D" id="3.40.50.1820">
    <property type="entry name" value="alpha/beta hydrolase"/>
    <property type="match status" value="1"/>
</dbReference>
<proteinExistence type="inferred from homology"/>
<protein>
    <recommendedName>
        <fullName evidence="4">Dienelactone hydrolase domain-containing protein</fullName>
    </recommendedName>
</protein>